<evidence type="ECO:0000313" key="2">
    <source>
        <dbReference type="Proteomes" id="UP000663848"/>
    </source>
</evidence>
<dbReference type="Proteomes" id="UP000663848">
    <property type="component" value="Unassembled WGS sequence"/>
</dbReference>
<proteinExistence type="predicted"/>
<organism evidence="1 2">
    <name type="scientific">Rotaria socialis</name>
    <dbReference type="NCBI Taxonomy" id="392032"/>
    <lineage>
        <taxon>Eukaryota</taxon>
        <taxon>Metazoa</taxon>
        <taxon>Spiralia</taxon>
        <taxon>Gnathifera</taxon>
        <taxon>Rotifera</taxon>
        <taxon>Eurotatoria</taxon>
        <taxon>Bdelloidea</taxon>
        <taxon>Philodinida</taxon>
        <taxon>Philodinidae</taxon>
        <taxon>Rotaria</taxon>
    </lineage>
</organism>
<dbReference type="AlphaFoldDB" id="A0A821XJK2"/>
<sequence length="268" mass="30557">TVHILSNDLLWSVSSYGEMLWSIELPTKSTFKNLFLLSTSQYVIVGSIDSNINQLQITYYSKQNGIQSFSSSMPWSFNYDDSRNKCTTMNNLILCSNNNEVLMVTIPVTMNDTNILTNQIQLSNKIERIRVLYESNTQSILSIKMENSETKIYHFNKKDSTIEWQHHELNIQIKSHGFYSIITEKSLVGQQILEASATEQKLNFYVSNINEQTLSNTRSYSIELPENMGGIEYIAYSIVKSTQLVTLRMQDGSLLVIKLADSGGMNKL</sequence>
<name>A0A821XJK2_9BILA</name>
<protein>
    <submittedName>
        <fullName evidence="1">Uncharacterized protein</fullName>
    </submittedName>
</protein>
<feature type="non-terminal residue" evidence="1">
    <location>
        <position position="1"/>
    </location>
</feature>
<comment type="caution">
    <text evidence="1">The sequence shown here is derived from an EMBL/GenBank/DDBJ whole genome shotgun (WGS) entry which is preliminary data.</text>
</comment>
<accession>A0A821XJK2</accession>
<reference evidence="1" key="1">
    <citation type="submission" date="2021-02" db="EMBL/GenBank/DDBJ databases">
        <authorList>
            <person name="Nowell W R."/>
        </authorList>
    </citation>
    <scope>NUCLEOTIDE SEQUENCE</scope>
</reference>
<evidence type="ECO:0000313" key="1">
    <source>
        <dbReference type="EMBL" id="CAF4943746.1"/>
    </source>
</evidence>
<dbReference type="EMBL" id="CAJOBR010022020">
    <property type="protein sequence ID" value="CAF4943746.1"/>
    <property type="molecule type" value="Genomic_DNA"/>
</dbReference>
<gene>
    <name evidence="1" type="ORF">QYT958_LOCUS32949</name>
</gene>